<organism evidence="1 2">
    <name type="scientific">Candidatus Terrybacteria bacterium RIFCSPLOWO2_01_FULL_40_23</name>
    <dbReference type="NCBI Taxonomy" id="1802366"/>
    <lineage>
        <taxon>Bacteria</taxon>
        <taxon>Candidatus Terryibacteriota</taxon>
    </lineage>
</organism>
<evidence type="ECO:0000313" key="1">
    <source>
        <dbReference type="EMBL" id="OHA51986.1"/>
    </source>
</evidence>
<name>A0A1G2PUH9_9BACT</name>
<gene>
    <name evidence="1" type="ORF">A3A97_02655</name>
</gene>
<accession>A0A1G2PUH9</accession>
<protein>
    <submittedName>
        <fullName evidence="1">Uncharacterized protein</fullName>
    </submittedName>
</protein>
<reference evidence="1 2" key="1">
    <citation type="journal article" date="2016" name="Nat. Commun.">
        <title>Thousands of microbial genomes shed light on interconnected biogeochemical processes in an aquifer system.</title>
        <authorList>
            <person name="Anantharaman K."/>
            <person name="Brown C.T."/>
            <person name="Hug L.A."/>
            <person name="Sharon I."/>
            <person name="Castelle C.J."/>
            <person name="Probst A.J."/>
            <person name="Thomas B.C."/>
            <person name="Singh A."/>
            <person name="Wilkins M.J."/>
            <person name="Karaoz U."/>
            <person name="Brodie E.L."/>
            <person name="Williams K.H."/>
            <person name="Hubbard S.S."/>
            <person name="Banfield J.F."/>
        </authorList>
    </citation>
    <scope>NUCLEOTIDE SEQUENCE [LARGE SCALE GENOMIC DNA]</scope>
</reference>
<dbReference type="EMBL" id="MHSW01000015">
    <property type="protein sequence ID" value="OHA51986.1"/>
    <property type="molecule type" value="Genomic_DNA"/>
</dbReference>
<dbReference type="Proteomes" id="UP000176951">
    <property type="component" value="Unassembled WGS sequence"/>
</dbReference>
<evidence type="ECO:0000313" key="2">
    <source>
        <dbReference type="Proteomes" id="UP000176951"/>
    </source>
</evidence>
<comment type="caution">
    <text evidence="1">The sequence shown here is derived from an EMBL/GenBank/DDBJ whole genome shotgun (WGS) entry which is preliminary data.</text>
</comment>
<dbReference type="AlphaFoldDB" id="A0A1G2PUH9"/>
<proteinExistence type="predicted"/>
<sequence>MNDDKKFEELLDKVQKLKKGNKIDLSLEEDLSIAIMNLISLEEHFFFTAMKTQKPDYLDMLNETRAIRKIMLARMIDKHEGETWCVSKHLLAATMRLLEVGTKYLSDGKKKEATEVFESAHKIYAMFWALRLKLIDMQGVAKLPEDKLNIHDKNKGKSRAWNVEDIVNKLVDCCNE</sequence>